<protein>
    <recommendedName>
        <fullName evidence="8">L-lactate permease</fullName>
    </recommendedName>
</protein>
<keyword evidence="4" id="KW-1003">Cell membrane</keyword>
<evidence type="ECO:0000256" key="1">
    <source>
        <dbReference type="ARBA" id="ARBA00004651"/>
    </source>
</evidence>
<keyword evidence="5 8" id="KW-0812">Transmembrane</keyword>
<accession>A0ABS6H4U1</accession>
<comment type="caution">
    <text evidence="9">The sequence shown here is derived from an EMBL/GenBank/DDBJ whole genome shotgun (WGS) entry which is preliminary data.</text>
</comment>
<evidence type="ECO:0000313" key="10">
    <source>
        <dbReference type="Proteomes" id="UP000689967"/>
    </source>
</evidence>
<feature type="transmembrane region" description="Helical" evidence="8">
    <location>
        <begin position="278"/>
        <end position="298"/>
    </location>
</feature>
<reference evidence="9 10" key="1">
    <citation type="submission" date="2021-01" db="EMBL/GenBank/DDBJ databases">
        <title>Roseomonas sp. nov, a bacterium isolated from an oil production mixture in Yumen Oilfield.</title>
        <authorList>
            <person name="Wu D."/>
        </authorList>
    </citation>
    <scope>NUCLEOTIDE SEQUENCE [LARGE SCALE GENOMIC DNA]</scope>
    <source>
        <strain evidence="9 10">ROY-5-3</strain>
    </source>
</reference>
<feature type="transmembrane region" description="Helical" evidence="8">
    <location>
        <begin position="51"/>
        <end position="77"/>
    </location>
</feature>
<evidence type="ECO:0000256" key="7">
    <source>
        <dbReference type="ARBA" id="ARBA00023136"/>
    </source>
</evidence>
<feature type="transmembrane region" description="Helical" evidence="8">
    <location>
        <begin position="182"/>
        <end position="202"/>
    </location>
</feature>
<dbReference type="Pfam" id="PF02652">
    <property type="entry name" value="Lactate_perm"/>
    <property type="match status" value="2"/>
</dbReference>
<comment type="function">
    <text evidence="8">Uptake of L-lactate across the membrane. Can also transport D-lactate and glycolate.</text>
</comment>
<dbReference type="EMBL" id="JAERQM010000002">
    <property type="protein sequence ID" value="MBU8543694.1"/>
    <property type="molecule type" value="Genomic_DNA"/>
</dbReference>
<dbReference type="PANTHER" id="PTHR30003:SF0">
    <property type="entry name" value="GLYCOLATE PERMEASE GLCA-RELATED"/>
    <property type="match status" value="1"/>
</dbReference>
<feature type="transmembrane region" description="Helical" evidence="8">
    <location>
        <begin position="360"/>
        <end position="385"/>
    </location>
</feature>
<keyword evidence="7 8" id="KW-0472">Membrane</keyword>
<evidence type="ECO:0000256" key="4">
    <source>
        <dbReference type="ARBA" id="ARBA00022475"/>
    </source>
</evidence>
<comment type="caution">
    <text evidence="8">Lacks conserved residue(s) required for the propagation of feature annotation.</text>
</comment>
<keyword evidence="6 8" id="KW-1133">Transmembrane helix</keyword>
<dbReference type="InterPro" id="IPR003804">
    <property type="entry name" value="Lactate_perm"/>
</dbReference>
<comment type="subcellular location">
    <subcellularLocation>
        <location evidence="8">Cell inner membrane</location>
        <topology evidence="8">Multi-pass membrane protein</topology>
    </subcellularLocation>
    <subcellularLocation>
        <location evidence="1">Cell membrane</location>
        <topology evidence="1">Multi-pass membrane protein</topology>
    </subcellularLocation>
</comment>
<keyword evidence="8" id="KW-0997">Cell inner membrane</keyword>
<dbReference type="RefSeq" id="WP_216874271.1">
    <property type="nucleotide sequence ID" value="NZ_JAERQM010000002.1"/>
</dbReference>
<evidence type="ECO:0000256" key="2">
    <source>
        <dbReference type="ARBA" id="ARBA00010100"/>
    </source>
</evidence>
<evidence type="ECO:0000256" key="3">
    <source>
        <dbReference type="ARBA" id="ARBA00022448"/>
    </source>
</evidence>
<gene>
    <name evidence="9" type="ORF">JJQ90_08250</name>
</gene>
<sequence length="501" mass="49398">MMTIAALSPIALIVLLMAGAGRGAVPAGLAGLALALPVALLVFGWQGPIASGGAAAALGGVAAEAGFSALTILWIVAPALCLHELQQANGGTETLRRALLRLSADRRVTALLVAWFFTLFTEGAAGFGTPVVLAAPILVGLGFPPTQAVAMALLGHAVGVSFGAVGTPVVPQVAASGLDPRALSGATALLHAGCGWVMALALHRVTGSGPGSGGAALALRAALAFLLPFLAIAIWIGPELPTLGGALIGGLAFIATLPRRPRAAAEPAPGAAALGRAVLPYLLLLGLILATRLLPGVGEVLSAPALGWSLADGAFHGAMQPLTHPGTLLLASLLLAVALRREGLPALRQAAARALPRLPPVLLALVLMLGLARLMVHSGMIAVLAEAAAGLAGGAWPLFAAATGALGTFVTGSATASNILLTDFQLATATALALPALPLLAAQGFGAAIGNVICPHNIVAGGASLGLAGQEGAVLRRTLPACALALAMGGALTLAVIWFGT</sequence>
<evidence type="ECO:0000256" key="6">
    <source>
        <dbReference type="ARBA" id="ARBA00022989"/>
    </source>
</evidence>
<proteinExistence type="inferred from homology"/>
<dbReference type="PANTHER" id="PTHR30003">
    <property type="entry name" value="L-LACTATE PERMEASE"/>
    <property type="match status" value="1"/>
</dbReference>
<evidence type="ECO:0000256" key="8">
    <source>
        <dbReference type="RuleBase" id="RU365092"/>
    </source>
</evidence>
<organism evidence="9 10">
    <name type="scientific">Falsiroseomonas oleicola</name>
    <dbReference type="NCBI Taxonomy" id="2801474"/>
    <lineage>
        <taxon>Bacteria</taxon>
        <taxon>Pseudomonadati</taxon>
        <taxon>Pseudomonadota</taxon>
        <taxon>Alphaproteobacteria</taxon>
        <taxon>Acetobacterales</taxon>
        <taxon>Roseomonadaceae</taxon>
        <taxon>Falsiroseomonas</taxon>
    </lineage>
</organism>
<evidence type="ECO:0000313" key="9">
    <source>
        <dbReference type="EMBL" id="MBU8543694.1"/>
    </source>
</evidence>
<feature type="transmembrane region" description="Helical" evidence="8">
    <location>
        <begin position="318"/>
        <end position="339"/>
    </location>
</feature>
<evidence type="ECO:0000256" key="5">
    <source>
        <dbReference type="ARBA" id="ARBA00022692"/>
    </source>
</evidence>
<keyword evidence="3 8" id="KW-0813">Transport</keyword>
<feature type="transmembrane region" description="Helical" evidence="8">
    <location>
        <begin position="391"/>
        <end position="412"/>
    </location>
</feature>
<comment type="similarity">
    <text evidence="2 8">Belongs to the lactate permease family.</text>
</comment>
<feature type="transmembrane region" description="Helical" evidence="8">
    <location>
        <begin position="214"/>
        <end position="236"/>
    </location>
</feature>
<keyword evidence="10" id="KW-1185">Reference proteome</keyword>
<dbReference type="Proteomes" id="UP000689967">
    <property type="component" value="Unassembled WGS sequence"/>
</dbReference>
<feature type="transmembrane region" description="Helical" evidence="8">
    <location>
        <begin position="150"/>
        <end position="170"/>
    </location>
</feature>
<feature type="transmembrane region" description="Helical" evidence="8">
    <location>
        <begin position="481"/>
        <end position="500"/>
    </location>
</feature>
<name>A0ABS6H4U1_9PROT</name>